<evidence type="ECO:0000256" key="5">
    <source>
        <dbReference type="ARBA" id="ARBA00022777"/>
    </source>
</evidence>
<dbReference type="FunFam" id="1.10.510.10:FF:001508">
    <property type="entry name" value="STK24 isoform 7"/>
    <property type="match status" value="1"/>
</dbReference>
<dbReference type="PROSITE" id="PS50011">
    <property type="entry name" value="PROTEIN_KINASE_DOM"/>
    <property type="match status" value="1"/>
</dbReference>
<gene>
    <name evidence="11" type="ORF">LSH36_237g03035</name>
</gene>
<dbReference type="InterPro" id="IPR000719">
    <property type="entry name" value="Prot_kinase_dom"/>
</dbReference>
<proteinExistence type="inferred from homology"/>
<comment type="catalytic activity">
    <reaction evidence="8">
        <text>L-seryl-[protein] + ATP = O-phospho-L-seryl-[protein] + ADP + H(+)</text>
        <dbReference type="Rhea" id="RHEA:17989"/>
        <dbReference type="Rhea" id="RHEA-COMP:9863"/>
        <dbReference type="Rhea" id="RHEA-COMP:11604"/>
        <dbReference type="ChEBI" id="CHEBI:15378"/>
        <dbReference type="ChEBI" id="CHEBI:29999"/>
        <dbReference type="ChEBI" id="CHEBI:30616"/>
        <dbReference type="ChEBI" id="CHEBI:83421"/>
        <dbReference type="ChEBI" id="CHEBI:456216"/>
        <dbReference type="EC" id="2.7.11.1"/>
    </reaction>
</comment>
<dbReference type="GO" id="GO:0005524">
    <property type="term" value="F:ATP binding"/>
    <property type="evidence" value="ECO:0007669"/>
    <property type="project" value="UniProtKB-KW"/>
</dbReference>
<keyword evidence="4" id="KW-0547">Nucleotide-binding</keyword>
<dbReference type="PANTHER" id="PTHR48012">
    <property type="entry name" value="STERILE20-LIKE KINASE, ISOFORM B-RELATED"/>
    <property type="match status" value="1"/>
</dbReference>
<organism evidence="11 12">
    <name type="scientific">Paralvinella palmiformis</name>
    <dbReference type="NCBI Taxonomy" id="53620"/>
    <lineage>
        <taxon>Eukaryota</taxon>
        <taxon>Metazoa</taxon>
        <taxon>Spiralia</taxon>
        <taxon>Lophotrochozoa</taxon>
        <taxon>Annelida</taxon>
        <taxon>Polychaeta</taxon>
        <taxon>Sedentaria</taxon>
        <taxon>Canalipalpata</taxon>
        <taxon>Terebellida</taxon>
        <taxon>Terebelliformia</taxon>
        <taxon>Alvinellidae</taxon>
        <taxon>Paralvinella</taxon>
    </lineage>
</organism>
<dbReference type="SMART" id="SM00220">
    <property type="entry name" value="S_TKc"/>
    <property type="match status" value="1"/>
</dbReference>
<feature type="compositionally biased region" description="Acidic residues" evidence="9">
    <location>
        <begin position="158"/>
        <end position="168"/>
    </location>
</feature>
<evidence type="ECO:0000256" key="1">
    <source>
        <dbReference type="ARBA" id="ARBA00008874"/>
    </source>
</evidence>
<evidence type="ECO:0000256" key="2">
    <source>
        <dbReference type="ARBA" id="ARBA00022527"/>
    </source>
</evidence>
<comment type="similarity">
    <text evidence="1">Belongs to the protein kinase superfamily. STE Ser/Thr protein kinase family. STE20 subfamily.</text>
</comment>
<reference evidence="11" key="1">
    <citation type="journal article" date="2023" name="Mol. Biol. Evol.">
        <title>Third-Generation Sequencing Reveals the Adaptive Role of the Epigenome in Three Deep-Sea Polychaetes.</title>
        <authorList>
            <person name="Perez M."/>
            <person name="Aroh O."/>
            <person name="Sun Y."/>
            <person name="Lan Y."/>
            <person name="Juniper S.K."/>
            <person name="Young C.R."/>
            <person name="Angers B."/>
            <person name="Qian P.Y."/>
        </authorList>
    </citation>
    <scope>NUCLEOTIDE SEQUENCE</scope>
    <source>
        <strain evidence="11">P08H-3</strain>
    </source>
</reference>
<sequence length="350" mass="38765">MLTKFTANVLLSEKGDVKLADFGVAGQLTSTLNKRATFVGTPFWMAPEVIKQTPYDCKVDIWSLGITAIELAKGEPPYSEMHPMRVLFLIPKNNPPTLTGDFSKPFKEFIELCLNKEPENRPPAKELLKNPFIKRAKKTAYLQELIDRYKTWKAEGGGNDEDSDDSDIESGSGQQDEELIDWNPTIKVAPRNLRSEVNPDVFHNGVVSRIHPEPENIRRKSRRQYQPPPVDGFDDGLASASNYASKSSPLVPTRIPSSLIPNRDSTIDDDLGSVLGWANEYSLGPGSKEVVPFICRLSVLAGRRSFALQMASVLHSCGGGVLVVRRLLKVATTVSSALSMLTRSSRRRLV</sequence>
<evidence type="ECO:0000256" key="6">
    <source>
        <dbReference type="ARBA" id="ARBA00022840"/>
    </source>
</evidence>
<keyword evidence="3" id="KW-0808">Transferase</keyword>
<evidence type="ECO:0000313" key="11">
    <source>
        <dbReference type="EMBL" id="KAK2155540.1"/>
    </source>
</evidence>
<dbReference type="AlphaFoldDB" id="A0AAD9JN75"/>
<keyword evidence="6" id="KW-0067">ATP-binding</keyword>
<dbReference type="Proteomes" id="UP001208570">
    <property type="component" value="Unassembled WGS sequence"/>
</dbReference>
<evidence type="ECO:0000256" key="7">
    <source>
        <dbReference type="ARBA" id="ARBA00047899"/>
    </source>
</evidence>
<evidence type="ECO:0000259" key="10">
    <source>
        <dbReference type="PROSITE" id="PS50011"/>
    </source>
</evidence>
<dbReference type="SUPFAM" id="SSF56112">
    <property type="entry name" value="Protein kinase-like (PK-like)"/>
    <property type="match status" value="1"/>
</dbReference>
<dbReference type="GO" id="GO:0004674">
    <property type="term" value="F:protein serine/threonine kinase activity"/>
    <property type="evidence" value="ECO:0007669"/>
    <property type="project" value="UniProtKB-KW"/>
</dbReference>
<dbReference type="Pfam" id="PF00069">
    <property type="entry name" value="Pkinase"/>
    <property type="match status" value="1"/>
</dbReference>
<protein>
    <recommendedName>
        <fullName evidence="10">Protein kinase domain-containing protein</fullName>
    </recommendedName>
</protein>
<dbReference type="PANTHER" id="PTHR48012:SF10">
    <property type="entry name" value="FI20177P1"/>
    <property type="match status" value="1"/>
</dbReference>
<comment type="caution">
    <text evidence="11">The sequence shown here is derived from an EMBL/GenBank/DDBJ whole genome shotgun (WGS) entry which is preliminary data.</text>
</comment>
<dbReference type="Gene3D" id="1.10.510.10">
    <property type="entry name" value="Transferase(Phosphotransferase) domain 1"/>
    <property type="match status" value="1"/>
</dbReference>
<keyword evidence="5" id="KW-0418">Kinase</keyword>
<keyword evidence="2" id="KW-0723">Serine/threonine-protein kinase</keyword>
<comment type="catalytic activity">
    <reaction evidence="7">
        <text>L-threonyl-[protein] + ATP = O-phospho-L-threonyl-[protein] + ADP + H(+)</text>
        <dbReference type="Rhea" id="RHEA:46608"/>
        <dbReference type="Rhea" id="RHEA-COMP:11060"/>
        <dbReference type="Rhea" id="RHEA-COMP:11605"/>
        <dbReference type="ChEBI" id="CHEBI:15378"/>
        <dbReference type="ChEBI" id="CHEBI:30013"/>
        <dbReference type="ChEBI" id="CHEBI:30616"/>
        <dbReference type="ChEBI" id="CHEBI:61977"/>
        <dbReference type="ChEBI" id="CHEBI:456216"/>
        <dbReference type="EC" id="2.7.11.1"/>
    </reaction>
</comment>
<dbReference type="InterPro" id="IPR050629">
    <property type="entry name" value="STE20/SPS1-PAK"/>
</dbReference>
<feature type="domain" description="Protein kinase" evidence="10">
    <location>
        <begin position="1"/>
        <end position="133"/>
    </location>
</feature>
<evidence type="ECO:0000313" key="12">
    <source>
        <dbReference type="Proteomes" id="UP001208570"/>
    </source>
</evidence>
<dbReference type="EMBL" id="JAODUP010000237">
    <property type="protein sequence ID" value="KAK2155540.1"/>
    <property type="molecule type" value="Genomic_DNA"/>
</dbReference>
<evidence type="ECO:0000256" key="4">
    <source>
        <dbReference type="ARBA" id="ARBA00022741"/>
    </source>
</evidence>
<feature type="region of interest" description="Disordered" evidence="9">
    <location>
        <begin position="205"/>
        <end position="238"/>
    </location>
</feature>
<evidence type="ECO:0000256" key="9">
    <source>
        <dbReference type="SAM" id="MobiDB-lite"/>
    </source>
</evidence>
<name>A0AAD9JN75_9ANNE</name>
<keyword evidence="12" id="KW-1185">Reference proteome</keyword>
<dbReference type="GO" id="GO:0005737">
    <property type="term" value="C:cytoplasm"/>
    <property type="evidence" value="ECO:0007669"/>
    <property type="project" value="TreeGrafter"/>
</dbReference>
<dbReference type="InterPro" id="IPR011009">
    <property type="entry name" value="Kinase-like_dom_sf"/>
</dbReference>
<evidence type="ECO:0000256" key="3">
    <source>
        <dbReference type="ARBA" id="ARBA00022679"/>
    </source>
</evidence>
<evidence type="ECO:0000256" key="8">
    <source>
        <dbReference type="ARBA" id="ARBA00048679"/>
    </source>
</evidence>
<accession>A0AAD9JN75</accession>
<feature type="region of interest" description="Disordered" evidence="9">
    <location>
        <begin position="153"/>
        <end position="183"/>
    </location>
</feature>